<dbReference type="InterPro" id="IPR041664">
    <property type="entry name" value="AAA_16"/>
</dbReference>
<evidence type="ECO:0000256" key="1">
    <source>
        <dbReference type="ARBA" id="ARBA00023125"/>
    </source>
</evidence>
<dbReference type="InterPro" id="IPR016032">
    <property type="entry name" value="Sig_transdc_resp-reg_C-effctor"/>
</dbReference>
<dbReference type="InterPro" id="IPR000792">
    <property type="entry name" value="Tscrpt_reg_LuxR_C"/>
</dbReference>
<dbReference type="PANTHER" id="PTHR43214:SF42">
    <property type="entry name" value="TRANSCRIPTIONAL REGULATORY PROTEIN DESR"/>
    <property type="match status" value="1"/>
</dbReference>
<keyword evidence="1" id="KW-0238">DNA-binding</keyword>
<evidence type="ECO:0000313" key="5">
    <source>
        <dbReference type="Proteomes" id="UP000632138"/>
    </source>
</evidence>
<dbReference type="CDD" id="cd06170">
    <property type="entry name" value="LuxR_C_like"/>
    <property type="match status" value="1"/>
</dbReference>
<dbReference type="Gene3D" id="1.25.40.10">
    <property type="entry name" value="Tetratricopeptide repeat domain"/>
    <property type="match status" value="1"/>
</dbReference>
<dbReference type="Pfam" id="PF13191">
    <property type="entry name" value="AAA_16"/>
    <property type="match status" value="1"/>
</dbReference>
<dbReference type="RefSeq" id="WP_203381622.1">
    <property type="nucleotide sequence ID" value="NZ_JAENHP010000020.1"/>
</dbReference>
<dbReference type="Gene3D" id="1.10.10.10">
    <property type="entry name" value="Winged helix-like DNA-binding domain superfamily/Winged helix DNA-binding domain"/>
    <property type="match status" value="1"/>
</dbReference>
<evidence type="ECO:0000313" key="4">
    <source>
        <dbReference type="EMBL" id="MBM2621656.1"/>
    </source>
</evidence>
<proteinExistence type="predicted"/>
<dbReference type="Proteomes" id="UP000632138">
    <property type="component" value="Unassembled WGS sequence"/>
</dbReference>
<feature type="region of interest" description="Disordered" evidence="2">
    <location>
        <begin position="443"/>
        <end position="466"/>
    </location>
</feature>
<dbReference type="SUPFAM" id="SSF52540">
    <property type="entry name" value="P-loop containing nucleoside triphosphate hydrolases"/>
    <property type="match status" value="1"/>
</dbReference>
<dbReference type="PRINTS" id="PR00038">
    <property type="entry name" value="HTHLUXR"/>
</dbReference>
<accession>A0ABS2AP96</accession>
<feature type="domain" description="HTH luxR-type" evidence="3">
    <location>
        <begin position="757"/>
        <end position="821"/>
    </location>
</feature>
<dbReference type="SMART" id="SM00421">
    <property type="entry name" value="HTH_LUXR"/>
    <property type="match status" value="1"/>
</dbReference>
<dbReference type="SUPFAM" id="SSF46894">
    <property type="entry name" value="C-terminal effector domain of the bipartite response regulators"/>
    <property type="match status" value="1"/>
</dbReference>
<organism evidence="4 5">
    <name type="scientific">Paractinoplanes ovalisporus</name>
    <dbReference type="NCBI Taxonomy" id="2810368"/>
    <lineage>
        <taxon>Bacteria</taxon>
        <taxon>Bacillati</taxon>
        <taxon>Actinomycetota</taxon>
        <taxon>Actinomycetes</taxon>
        <taxon>Micromonosporales</taxon>
        <taxon>Micromonosporaceae</taxon>
        <taxon>Paractinoplanes</taxon>
    </lineage>
</organism>
<evidence type="ECO:0000259" key="3">
    <source>
        <dbReference type="PROSITE" id="PS50043"/>
    </source>
</evidence>
<feature type="compositionally biased region" description="Basic and acidic residues" evidence="2">
    <location>
        <begin position="445"/>
        <end position="466"/>
    </location>
</feature>
<reference evidence="4 5" key="1">
    <citation type="submission" date="2021-01" db="EMBL/GenBank/DDBJ databases">
        <title>Actinoplanes sp. nov. LDG1-06 isolated from lichen.</title>
        <authorList>
            <person name="Saeng-In P."/>
            <person name="Phongsopitanun W."/>
            <person name="Kanchanasin P."/>
            <person name="Yuki M."/>
            <person name="Kudo T."/>
            <person name="Ohkuma M."/>
            <person name="Tanasupawat S."/>
        </authorList>
    </citation>
    <scope>NUCLEOTIDE SEQUENCE [LARGE SCALE GENOMIC DNA]</scope>
    <source>
        <strain evidence="4 5">LDG1-06</strain>
    </source>
</reference>
<dbReference type="InterPro" id="IPR036388">
    <property type="entry name" value="WH-like_DNA-bd_sf"/>
</dbReference>
<protein>
    <submittedName>
        <fullName evidence="4">Helix-turn-helix transcriptional regulator</fullName>
    </submittedName>
</protein>
<sequence length="821" mass="87795">MSEPLVGRDEHLRAIAAGLGSGRSVLVHGPRGTGRSAVLAEAARRHGGQVLAVRALPGDDRLPGAGLHRLLTPLRHRAAELSPPAEAALADLFGDDRSETPPAPLAEAVRLLSYTADADQLWVVDDLDRLDETSRTVLIGLHRPILASATGPAPATSMIPVRLGPLRRSESARLLAARPGLRDHPGARLVAAQSRGNPLALTELARHLPPASDLSPITTELPVPPRLRRALAPAVDTLDPVRLRAALLVAFARETPGRAVSAALDQLIPPGVPRFPHSVERAAVIDRAGPADRRAARLDLAARLPRDDPARAWHTARADPRPDETVAAVLDAAGDRLSAAGRVRAAAYALGMAAARSHDRATGRRRSLRAAHNAHLAGEDGWSAAFSAGRASGQVHLLRTMREAWLQGDPHSREELREALRDGCAGGSELLTVWARAVADDEDPHGDAHRLLRSGDRAGRHEPMPPDERAMALGTIGLARHETTEAVRQLTRVLDLAAPGGPHRPLALNALAWARFDLGELDAARAAAVQALAEPSPDRLTADVRAGSLSLLAAVAALRNEPGRDDRLRDARAVLQTFRHAAYDVRLNRAQGMADAVAGHHGLAFHRLRHQYDAVGRPVHHRISDLGLADLAQVAVVVGRPDQVAPIVADAEARVRALRSVRVTALWHRARALLAGAEPAAEADYRLALADPGGDAWPVERAGARMDYAQWLRRRHRPTESRPLLTAARDAFGASGLTAWERRAETELAAAAPPRRPGVPAEGLTPQQREAVRMAALGLTNQQIADRLGLSARTVGTHLSRAYPVLGVTRRSQLSTVLDRL</sequence>
<dbReference type="InterPro" id="IPR039420">
    <property type="entry name" value="WalR-like"/>
</dbReference>
<dbReference type="InterPro" id="IPR011990">
    <property type="entry name" value="TPR-like_helical_dom_sf"/>
</dbReference>
<name>A0ABS2AP96_9ACTN</name>
<comment type="caution">
    <text evidence="4">The sequence shown here is derived from an EMBL/GenBank/DDBJ whole genome shotgun (WGS) entry which is preliminary data.</text>
</comment>
<evidence type="ECO:0000256" key="2">
    <source>
        <dbReference type="SAM" id="MobiDB-lite"/>
    </source>
</evidence>
<dbReference type="PANTHER" id="PTHR43214">
    <property type="entry name" value="TWO-COMPONENT RESPONSE REGULATOR"/>
    <property type="match status" value="1"/>
</dbReference>
<gene>
    <name evidence="4" type="ORF">JIG36_39745</name>
</gene>
<keyword evidence="5" id="KW-1185">Reference proteome</keyword>
<dbReference type="InterPro" id="IPR027417">
    <property type="entry name" value="P-loop_NTPase"/>
</dbReference>
<dbReference type="PROSITE" id="PS50043">
    <property type="entry name" value="HTH_LUXR_2"/>
    <property type="match status" value="1"/>
</dbReference>
<dbReference type="Pfam" id="PF00196">
    <property type="entry name" value="GerE"/>
    <property type="match status" value="1"/>
</dbReference>
<dbReference type="EMBL" id="JAENHP010000020">
    <property type="protein sequence ID" value="MBM2621656.1"/>
    <property type="molecule type" value="Genomic_DNA"/>
</dbReference>